<evidence type="ECO:0000313" key="2">
    <source>
        <dbReference type="Proteomes" id="UP000283485"/>
    </source>
</evidence>
<proteinExistence type="predicted"/>
<dbReference type="InterPro" id="IPR014998">
    <property type="entry name" value="DUF1848"/>
</dbReference>
<protein>
    <submittedName>
        <fullName evidence="1">DUF1848 domain-containing protein</fullName>
    </submittedName>
</protein>
<organism evidence="1 2">
    <name type="scientific">Phocaeicola plebeius</name>
    <dbReference type="NCBI Taxonomy" id="310297"/>
    <lineage>
        <taxon>Bacteria</taxon>
        <taxon>Pseudomonadati</taxon>
        <taxon>Bacteroidota</taxon>
        <taxon>Bacteroidia</taxon>
        <taxon>Bacteroidales</taxon>
        <taxon>Bacteroidaceae</taxon>
        <taxon>Phocaeicola</taxon>
    </lineage>
</organism>
<accession>A0A414RIJ2</accession>
<name>A0A414RIJ2_9BACT</name>
<dbReference type="RefSeq" id="WP_118211046.1">
    <property type="nucleotide sequence ID" value="NZ_CAUBHX010000013.1"/>
</dbReference>
<comment type="caution">
    <text evidence="1">The sequence shown here is derived from an EMBL/GenBank/DDBJ whole genome shotgun (WGS) entry which is preliminary data.</text>
</comment>
<dbReference type="Pfam" id="PF08902">
    <property type="entry name" value="DUF1848"/>
    <property type="match status" value="1"/>
</dbReference>
<reference evidence="1 2" key="1">
    <citation type="submission" date="2018-08" db="EMBL/GenBank/DDBJ databases">
        <title>A genome reference for cultivated species of the human gut microbiota.</title>
        <authorList>
            <person name="Zou Y."/>
            <person name="Xue W."/>
            <person name="Luo G."/>
        </authorList>
    </citation>
    <scope>NUCLEOTIDE SEQUENCE [LARGE SCALE GENOMIC DNA]</scope>
    <source>
        <strain evidence="1 2">AM23-23</strain>
    </source>
</reference>
<dbReference type="Proteomes" id="UP000283485">
    <property type="component" value="Unassembled WGS sequence"/>
</dbReference>
<dbReference type="AlphaFoldDB" id="A0A414RIJ2"/>
<gene>
    <name evidence="1" type="ORF">DW653_01720</name>
</gene>
<evidence type="ECO:0000313" key="1">
    <source>
        <dbReference type="EMBL" id="RHF92915.1"/>
    </source>
</evidence>
<dbReference type="EMBL" id="QRHQ01000002">
    <property type="protein sequence ID" value="RHF92915.1"/>
    <property type="molecule type" value="Genomic_DNA"/>
</dbReference>
<sequence length="355" mass="41053">MASWEHTDIIVDGQPVKAQAPIIVSASRSTDIPAFYADWFFARLKKGYSAWTNPFNGVKSYVSYNKTRFIVFWSKNPRPLLPYLDYLKERNIRCCIQYTLNDYEKEGLEKVPSLLNRIETFKMLSDKLGANAVVWRFDPMILTDDITIDDLISKVEKIGDQLKGYTEKLVFSYADIKLYKKVKLNLEKNGIPYHEWETTQMEEFAMKLSKMNNERNWNFQLATCGEQLDIDRYGIAHNRCIDGDLITRLAWDDKVLMDFMKVKIQQMPAPSLFEDSPSLPDGAIILPHNQFFLSAHKKDPGQRALCGCMAAKDIGEYNTCPHLCEYCYANTTKHLALENWKRHQQNKNADTITGK</sequence>